<comment type="caution">
    <text evidence="2">The sequence shown here is derived from an EMBL/GenBank/DDBJ whole genome shotgun (WGS) entry which is preliminary data.</text>
</comment>
<gene>
    <name evidence="2" type="ORF">GCM10008964_13110</name>
</gene>
<keyword evidence="3" id="KW-1185">Reference proteome</keyword>
<dbReference type="PANTHER" id="PTHR42815">
    <property type="entry name" value="FAD-BINDING, PUTATIVE (AFU_ORTHOLOGUE AFUA_6G07600)-RELATED"/>
    <property type="match status" value="1"/>
</dbReference>
<dbReference type="InterPro" id="IPR012349">
    <property type="entry name" value="Split_barrel_FMN-bd"/>
</dbReference>
<dbReference type="SUPFAM" id="SSF50475">
    <property type="entry name" value="FMN-binding split barrel"/>
    <property type="match status" value="1"/>
</dbReference>
<name>A0ABN0TJ19_9GAMM</name>
<evidence type="ECO:0000313" key="2">
    <source>
        <dbReference type="EMBL" id="GAA0222932.1"/>
    </source>
</evidence>
<sequence>MARAFAKIAFTDNVKQLQSEMGSRQTYQVFEQGDTDDVCIDKRTEQFIKQRDSVYIATSNDDGWPYIQHRGGPKGFLKVLSDKQIGFADFRGNRQYLTVGNIQGNNKVCLFLMDYAQTRRLKIWGHAEVIQKAEYAGLMAQLELADFRAPVERGVVITIDAVDWNCPKYITPRYTQDEFAQFLVDD</sequence>
<proteinExistence type="predicted"/>
<dbReference type="Gene3D" id="2.30.110.10">
    <property type="entry name" value="Electron Transport, Fmn-binding Protein, Chain A"/>
    <property type="match status" value="1"/>
</dbReference>
<evidence type="ECO:0000259" key="1">
    <source>
        <dbReference type="Pfam" id="PF01243"/>
    </source>
</evidence>
<accession>A0ABN0TJ19</accession>
<dbReference type="PANTHER" id="PTHR42815:SF2">
    <property type="entry name" value="FAD-BINDING, PUTATIVE (AFU_ORTHOLOGUE AFUA_6G07600)-RELATED"/>
    <property type="match status" value="1"/>
</dbReference>
<dbReference type="Pfam" id="PF01243">
    <property type="entry name" value="PNPOx_N"/>
    <property type="match status" value="1"/>
</dbReference>
<evidence type="ECO:0000313" key="3">
    <source>
        <dbReference type="Proteomes" id="UP001501476"/>
    </source>
</evidence>
<dbReference type="InterPro" id="IPR011576">
    <property type="entry name" value="Pyridox_Oxase_N"/>
</dbReference>
<dbReference type="RefSeq" id="WP_286304602.1">
    <property type="nucleotide sequence ID" value="NZ_AP027741.1"/>
</dbReference>
<protein>
    <submittedName>
        <fullName evidence="2">Pyridoxamine 5'-phosphate oxidase family protein</fullName>
    </submittedName>
</protein>
<organism evidence="2 3">
    <name type="scientific">Methylophaga marina</name>
    <dbReference type="NCBI Taxonomy" id="45495"/>
    <lineage>
        <taxon>Bacteria</taxon>
        <taxon>Pseudomonadati</taxon>
        <taxon>Pseudomonadota</taxon>
        <taxon>Gammaproteobacteria</taxon>
        <taxon>Thiotrichales</taxon>
        <taxon>Piscirickettsiaceae</taxon>
        <taxon>Methylophaga</taxon>
    </lineage>
</organism>
<feature type="domain" description="Pyridoxamine 5'-phosphate oxidase N-terminal" evidence="1">
    <location>
        <begin position="41"/>
        <end position="139"/>
    </location>
</feature>
<reference evidence="2 3" key="1">
    <citation type="journal article" date="2019" name="Int. J. Syst. Evol. Microbiol.">
        <title>The Global Catalogue of Microorganisms (GCM) 10K type strain sequencing project: providing services to taxonomists for standard genome sequencing and annotation.</title>
        <authorList>
            <consortium name="The Broad Institute Genomics Platform"/>
            <consortium name="The Broad Institute Genome Sequencing Center for Infectious Disease"/>
            <person name="Wu L."/>
            <person name="Ma J."/>
        </authorList>
    </citation>
    <scope>NUCLEOTIDE SEQUENCE [LARGE SCALE GENOMIC DNA]</scope>
    <source>
        <strain evidence="2 3">JCM 6886</strain>
    </source>
</reference>
<dbReference type="Proteomes" id="UP001501476">
    <property type="component" value="Unassembled WGS sequence"/>
</dbReference>
<dbReference type="EMBL" id="BAAADG010000004">
    <property type="protein sequence ID" value="GAA0222932.1"/>
    <property type="molecule type" value="Genomic_DNA"/>
</dbReference>